<dbReference type="PANTHER" id="PTHR30055">
    <property type="entry name" value="HTH-TYPE TRANSCRIPTIONAL REGULATOR RUTR"/>
    <property type="match status" value="1"/>
</dbReference>
<dbReference type="SUPFAM" id="SSF46689">
    <property type="entry name" value="Homeodomain-like"/>
    <property type="match status" value="1"/>
</dbReference>
<dbReference type="Gene3D" id="1.10.357.10">
    <property type="entry name" value="Tetracycline Repressor, domain 2"/>
    <property type="match status" value="1"/>
</dbReference>
<evidence type="ECO:0000256" key="1">
    <source>
        <dbReference type="ARBA" id="ARBA00023015"/>
    </source>
</evidence>
<keyword evidence="2 4" id="KW-0238">DNA-binding</keyword>
<protein>
    <submittedName>
        <fullName evidence="7">TetR/AcrR family transcriptional regulator</fullName>
    </submittedName>
</protein>
<keyword evidence="3" id="KW-0804">Transcription</keyword>
<evidence type="ECO:0000313" key="8">
    <source>
        <dbReference type="Proteomes" id="UP000326464"/>
    </source>
</evidence>
<reference evidence="8" key="1">
    <citation type="submission" date="2019-07" db="EMBL/GenBank/DDBJ databases">
        <title>Arthrobacter KR32 sp. nov., isolated from mountain cheese made of cows milk.</title>
        <authorList>
            <person name="Flegler A."/>
        </authorList>
    </citation>
    <scope>NUCLEOTIDE SEQUENCE [LARGE SCALE GENOMIC DNA]</scope>
    <source>
        <strain evidence="8">KR32</strain>
    </source>
</reference>
<evidence type="ECO:0000313" key="7">
    <source>
        <dbReference type="EMBL" id="MPY10329.1"/>
    </source>
</evidence>
<gene>
    <name evidence="7" type="ORF">FNH21_06270</name>
</gene>
<dbReference type="PANTHER" id="PTHR30055:SF234">
    <property type="entry name" value="HTH-TYPE TRANSCRIPTIONAL REGULATOR BETI"/>
    <property type="match status" value="1"/>
</dbReference>
<dbReference type="RefSeq" id="WP_152813119.1">
    <property type="nucleotide sequence ID" value="NZ_VJXX01000001.1"/>
</dbReference>
<dbReference type="SUPFAM" id="SSF48498">
    <property type="entry name" value="Tetracyclin repressor-like, C-terminal domain"/>
    <property type="match status" value="1"/>
</dbReference>
<feature type="domain" description="HTH tetR-type" evidence="6">
    <location>
        <begin position="21"/>
        <end position="80"/>
    </location>
</feature>
<evidence type="ECO:0000259" key="6">
    <source>
        <dbReference type="PROSITE" id="PS50977"/>
    </source>
</evidence>
<keyword evidence="8" id="KW-1185">Reference proteome</keyword>
<dbReference type="InterPro" id="IPR001647">
    <property type="entry name" value="HTH_TetR"/>
</dbReference>
<evidence type="ECO:0000256" key="3">
    <source>
        <dbReference type="ARBA" id="ARBA00023163"/>
    </source>
</evidence>
<dbReference type="InterPro" id="IPR050109">
    <property type="entry name" value="HTH-type_TetR-like_transc_reg"/>
</dbReference>
<feature type="DNA-binding region" description="H-T-H motif" evidence="4">
    <location>
        <begin position="43"/>
        <end position="62"/>
    </location>
</feature>
<dbReference type="Proteomes" id="UP000326464">
    <property type="component" value="Unassembled WGS sequence"/>
</dbReference>
<accession>A0A7X1TN29</accession>
<dbReference type="InterPro" id="IPR009057">
    <property type="entry name" value="Homeodomain-like_sf"/>
</dbReference>
<dbReference type="GO" id="GO:0000976">
    <property type="term" value="F:transcription cis-regulatory region binding"/>
    <property type="evidence" value="ECO:0007669"/>
    <property type="project" value="TreeGrafter"/>
</dbReference>
<dbReference type="PRINTS" id="PR00455">
    <property type="entry name" value="HTHTETR"/>
</dbReference>
<dbReference type="PROSITE" id="PS50977">
    <property type="entry name" value="HTH_TETR_2"/>
    <property type="match status" value="1"/>
</dbReference>
<dbReference type="InterPro" id="IPR036271">
    <property type="entry name" value="Tet_transcr_reg_TetR-rel_C_sf"/>
</dbReference>
<evidence type="ECO:0000256" key="4">
    <source>
        <dbReference type="PROSITE-ProRule" id="PRU00335"/>
    </source>
</evidence>
<dbReference type="OrthoDB" id="3192968at2"/>
<sequence length="227" mass="24723">MGRATTSGADAVVRPLRRDARRNREVVLRAARRMFAEHGTECSFEDIAREAGVGVGTVYRRFPDRRTLIEALLEERRVDVDRAATEALALKDPRAAVSAFVGSVARMQVEDRGLRDLLDDHGFVSAGVALLRERLSPTAEELASRVRNDGAARPDLTGADLLVLIRMLGSLTREQADAPTRTGAPQPMDAPEERDAPDSGSNGSMSTGFDRYLGILLDGLRCAPINR</sequence>
<comment type="caution">
    <text evidence="7">The sequence shown here is derived from an EMBL/GenBank/DDBJ whole genome shotgun (WGS) entry which is preliminary data.</text>
</comment>
<dbReference type="EMBL" id="VJXX01000001">
    <property type="protein sequence ID" value="MPY10329.1"/>
    <property type="molecule type" value="Genomic_DNA"/>
</dbReference>
<name>A0A7X1TN29_9MICC</name>
<organism evidence="7 8">
    <name type="scientific">Arthrobacter bussei</name>
    <dbReference type="NCBI Taxonomy" id="2594179"/>
    <lineage>
        <taxon>Bacteria</taxon>
        <taxon>Bacillati</taxon>
        <taxon>Actinomycetota</taxon>
        <taxon>Actinomycetes</taxon>
        <taxon>Micrococcales</taxon>
        <taxon>Micrococcaceae</taxon>
        <taxon>Arthrobacter</taxon>
    </lineage>
</organism>
<feature type="region of interest" description="Disordered" evidence="5">
    <location>
        <begin position="174"/>
        <end position="204"/>
    </location>
</feature>
<proteinExistence type="predicted"/>
<dbReference type="AlphaFoldDB" id="A0A7X1TN29"/>
<evidence type="ECO:0000256" key="2">
    <source>
        <dbReference type="ARBA" id="ARBA00023125"/>
    </source>
</evidence>
<dbReference type="Pfam" id="PF00440">
    <property type="entry name" value="TetR_N"/>
    <property type="match status" value="1"/>
</dbReference>
<dbReference type="GO" id="GO:0003700">
    <property type="term" value="F:DNA-binding transcription factor activity"/>
    <property type="evidence" value="ECO:0007669"/>
    <property type="project" value="TreeGrafter"/>
</dbReference>
<evidence type="ECO:0000256" key="5">
    <source>
        <dbReference type="SAM" id="MobiDB-lite"/>
    </source>
</evidence>
<keyword evidence="1" id="KW-0805">Transcription regulation</keyword>